<dbReference type="Proteomes" id="UP000499080">
    <property type="component" value="Unassembled WGS sequence"/>
</dbReference>
<dbReference type="AlphaFoldDB" id="A0A4Y2FK87"/>
<accession>A0A4Y2FK87</accession>
<sequence length="80" mass="9231">MSVNSIFHPSKFAKKFIVPLENYQQVLNKLLDQEALVAVNTASDIDESEFNEHSDHENDSEIDTNVVASCFFYTRRFSRC</sequence>
<keyword evidence="2" id="KW-1185">Reference proteome</keyword>
<proteinExistence type="predicted"/>
<name>A0A4Y2FK87_ARAVE</name>
<reference evidence="1 2" key="1">
    <citation type="journal article" date="2019" name="Sci. Rep.">
        <title>Orb-weaving spider Araneus ventricosus genome elucidates the spidroin gene catalogue.</title>
        <authorList>
            <person name="Kono N."/>
            <person name="Nakamura H."/>
            <person name="Ohtoshi R."/>
            <person name="Moran D.A.P."/>
            <person name="Shinohara A."/>
            <person name="Yoshida Y."/>
            <person name="Fujiwara M."/>
            <person name="Mori M."/>
            <person name="Tomita M."/>
            <person name="Arakawa K."/>
        </authorList>
    </citation>
    <scope>NUCLEOTIDE SEQUENCE [LARGE SCALE GENOMIC DNA]</scope>
</reference>
<gene>
    <name evidence="1" type="ORF">AVEN_161583_1</name>
</gene>
<evidence type="ECO:0000313" key="1">
    <source>
        <dbReference type="EMBL" id="GBM40938.1"/>
    </source>
</evidence>
<protein>
    <submittedName>
        <fullName evidence="1">Uncharacterized protein</fullName>
    </submittedName>
</protein>
<comment type="caution">
    <text evidence="1">The sequence shown here is derived from an EMBL/GenBank/DDBJ whole genome shotgun (WGS) entry which is preliminary data.</text>
</comment>
<evidence type="ECO:0000313" key="2">
    <source>
        <dbReference type="Proteomes" id="UP000499080"/>
    </source>
</evidence>
<dbReference type="EMBL" id="BGPR01000948">
    <property type="protein sequence ID" value="GBM40938.1"/>
    <property type="molecule type" value="Genomic_DNA"/>
</dbReference>
<organism evidence="1 2">
    <name type="scientific">Araneus ventricosus</name>
    <name type="common">Orbweaver spider</name>
    <name type="synonym">Epeira ventricosa</name>
    <dbReference type="NCBI Taxonomy" id="182803"/>
    <lineage>
        <taxon>Eukaryota</taxon>
        <taxon>Metazoa</taxon>
        <taxon>Ecdysozoa</taxon>
        <taxon>Arthropoda</taxon>
        <taxon>Chelicerata</taxon>
        <taxon>Arachnida</taxon>
        <taxon>Araneae</taxon>
        <taxon>Araneomorphae</taxon>
        <taxon>Entelegynae</taxon>
        <taxon>Araneoidea</taxon>
        <taxon>Araneidae</taxon>
        <taxon>Araneus</taxon>
    </lineage>
</organism>